<evidence type="ECO:0000313" key="7">
    <source>
        <dbReference type="EMBL" id="AKH65211.1"/>
    </source>
</evidence>
<accession>A0A0F7LTI1</accession>
<keyword evidence="4" id="KW-0067">ATP-binding</keyword>
<dbReference type="RefSeq" id="WP_046976196.1">
    <property type="nucleotide sequence ID" value="NZ_CAWQPG010000044.1"/>
</dbReference>
<dbReference type="InterPro" id="IPR005494">
    <property type="entry name" value="GSPS_pre-ATP-grasp-like_dom"/>
</dbReference>
<evidence type="ECO:0000313" key="8">
    <source>
        <dbReference type="Proteomes" id="UP000034866"/>
    </source>
</evidence>
<gene>
    <name evidence="7" type="ORF">VY86_19500</name>
</gene>
<dbReference type="Pfam" id="PF03738">
    <property type="entry name" value="GSP_synth"/>
    <property type="match status" value="1"/>
</dbReference>
<name>A0A0F7LTI1_9GAMM</name>
<evidence type="ECO:0000256" key="1">
    <source>
        <dbReference type="ARBA" id="ARBA00022598"/>
    </source>
</evidence>
<keyword evidence="2" id="KW-0479">Metal-binding</keyword>
<dbReference type="GO" id="GO:0046872">
    <property type="term" value="F:metal ion binding"/>
    <property type="evidence" value="ECO:0007669"/>
    <property type="project" value="UniProtKB-KW"/>
</dbReference>
<keyword evidence="5" id="KW-0460">Magnesium</keyword>
<keyword evidence="1" id="KW-0436">Ligase</keyword>
<dbReference type="Gene3D" id="3.30.1490.330">
    <property type="match status" value="1"/>
</dbReference>
<feature type="domain" description="Glutathionylspermidine synthase pre-ATP-grasp-like" evidence="6">
    <location>
        <begin position="12"/>
        <end position="386"/>
    </location>
</feature>
<dbReference type="AlphaFoldDB" id="A0A0F7LTI1"/>
<dbReference type="Proteomes" id="UP000034866">
    <property type="component" value="Chromosome"/>
</dbReference>
<dbReference type="EMBL" id="CP011104">
    <property type="protein sequence ID" value="AKH65211.1"/>
    <property type="molecule type" value="Genomic_DNA"/>
</dbReference>
<reference evidence="7 8" key="1">
    <citation type="journal article" date="2015" name="J. Biotechnol.">
        <title>Complete genome sequence of Photorhabdus temperata subsp. thracensis 39-8(T), an entomopathogenic bacterium for the improved commercial bioinsecticide.</title>
        <authorList>
            <person name="Kwak Y."/>
            <person name="Shin J.H."/>
        </authorList>
    </citation>
    <scope>NUCLEOTIDE SEQUENCE [LARGE SCALE GENOMIC DNA]</scope>
    <source>
        <strain evidence="7 8">DSM 15199</strain>
    </source>
</reference>
<reference evidence="8" key="2">
    <citation type="submission" date="2015-03" db="EMBL/GenBank/DDBJ databases">
        <title>Genome sequence of Azospirillum thiophilum strain DSM 21654T.</title>
        <authorList>
            <person name="Kwak Y."/>
            <person name="Shin J.-H."/>
        </authorList>
    </citation>
    <scope>NUCLEOTIDE SEQUENCE [LARGE SCALE GENOMIC DNA]</scope>
    <source>
        <strain evidence="8">DSM 15199</strain>
    </source>
</reference>
<organism evidence="7 8">
    <name type="scientific">Photorhabdus thracensis</name>
    <dbReference type="NCBI Taxonomy" id="230089"/>
    <lineage>
        <taxon>Bacteria</taxon>
        <taxon>Pseudomonadati</taxon>
        <taxon>Pseudomonadota</taxon>
        <taxon>Gammaproteobacteria</taxon>
        <taxon>Enterobacterales</taxon>
        <taxon>Morganellaceae</taxon>
        <taxon>Photorhabdus</taxon>
    </lineage>
</organism>
<dbReference type="STRING" id="230089.VY86_19500"/>
<evidence type="ECO:0000259" key="6">
    <source>
        <dbReference type="Pfam" id="PF03738"/>
    </source>
</evidence>
<keyword evidence="3" id="KW-0547">Nucleotide-binding</keyword>
<dbReference type="GO" id="GO:0005524">
    <property type="term" value="F:ATP binding"/>
    <property type="evidence" value="ECO:0007669"/>
    <property type="project" value="UniProtKB-KW"/>
</dbReference>
<dbReference type="SUPFAM" id="SSF56059">
    <property type="entry name" value="Glutathione synthetase ATP-binding domain-like"/>
    <property type="match status" value="1"/>
</dbReference>
<sequence length="388" mass="45193">MLQIPTTPRHDWKVRAKEFGFGFHTIDDEPYWTEDRYYQFTLRQIEEHIEEPTEEIHQLSLQAVERVVSSDKLMAKFQIPETMWSLVRESWERQDPSLYSRLDFAYDGKNPAKLLEFNSDTPTSIYELGFFSWLWLEDKVDRGEVPRSADQFNLLQELLVNRFYELKPFLPFNTLHFACCKDTEEDRGTVEYMADCAKDAGIHTEFVYVEDIGLSECGKFTDNNSKIIDSIFKLYPWEFMFREEYAQHLATAGVNWFEPMWKCITSNKSILPLLWEMFPGHPNLLESYFADDPKAKRLTHYVIKPIFSREGSNISIHKNGKVIEKVGGPYGEEGYIVQQYSPLPKFGDNHVLIGSWLINDRPAGLSVREDVGQITKDTSLCVPHIILG</sequence>
<protein>
    <recommendedName>
        <fullName evidence="6">Glutathionylspermidine synthase pre-ATP-grasp-like domain-containing protein</fullName>
    </recommendedName>
</protein>
<dbReference type="PATRIC" id="fig|230089.6.peg.4389"/>
<dbReference type="SUPFAM" id="SSF52440">
    <property type="entry name" value="PreATP-grasp domain"/>
    <property type="match status" value="1"/>
</dbReference>
<dbReference type="GO" id="GO:0016874">
    <property type="term" value="F:ligase activity"/>
    <property type="evidence" value="ECO:0007669"/>
    <property type="project" value="UniProtKB-KW"/>
</dbReference>
<dbReference type="OrthoDB" id="9765517at2"/>
<evidence type="ECO:0000256" key="2">
    <source>
        <dbReference type="ARBA" id="ARBA00022723"/>
    </source>
</evidence>
<proteinExistence type="predicted"/>
<keyword evidence="8" id="KW-1185">Reference proteome</keyword>
<evidence type="ECO:0000256" key="3">
    <source>
        <dbReference type="ARBA" id="ARBA00022741"/>
    </source>
</evidence>
<dbReference type="KEGG" id="ptt:VY86_19500"/>
<evidence type="ECO:0000256" key="4">
    <source>
        <dbReference type="ARBA" id="ARBA00022840"/>
    </source>
</evidence>
<dbReference type="InterPro" id="IPR016185">
    <property type="entry name" value="PreATP-grasp_dom_sf"/>
</dbReference>
<evidence type="ECO:0000256" key="5">
    <source>
        <dbReference type="ARBA" id="ARBA00022842"/>
    </source>
</evidence>